<accession>A0A174DZ58</accession>
<protein>
    <submittedName>
        <fullName evidence="1">Uncharacterized protein</fullName>
    </submittedName>
</protein>
<dbReference type="GeneID" id="75080651"/>
<dbReference type="EMBL" id="CYZP01000021">
    <property type="protein sequence ID" value="CUO29140.1"/>
    <property type="molecule type" value="Genomic_DNA"/>
</dbReference>
<proteinExistence type="predicted"/>
<organism evidence="1 2">
    <name type="scientific">Blautia obeum</name>
    <dbReference type="NCBI Taxonomy" id="40520"/>
    <lineage>
        <taxon>Bacteria</taxon>
        <taxon>Bacillati</taxon>
        <taxon>Bacillota</taxon>
        <taxon>Clostridia</taxon>
        <taxon>Lachnospirales</taxon>
        <taxon>Lachnospiraceae</taxon>
        <taxon>Blautia</taxon>
    </lineage>
</organism>
<evidence type="ECO:0000313" key="2">
    <source>
        <dbReference type="Proteomes" id="UP000095645"/>
    </source>
</evidence>
<dbReference type="AlphaFoldDB" id="A0A174DZ58"/>
<gene>
    <name evidence="1" type="ORF">ERS852476_02422</name>
</gene>
<sequence>MRRDDTDIFADKNEGKVLIMDNLFAQTNASHLLIPLMDMAKKSNTQFICLTGLGGESIYNRFDNIYVLNLIAASLRGGTQYLKAEHKRGKEPDELVTARIEVGDQMELLF</sequence>
<dbReference type="RefSeq" id="WP_330366506.1">
    <property type="nucleotide sequence ID" value="NZ_CYZP01000021.1"/>
</dbReference>
<reference evidence="1 2" key="1">
    <citation type="submission" date="2015-09" db="EMBL/GenBank/DDBJ databases">
        <authorList>
            <consortium name="Pathogen Informatics"/>
        </authorList>
    </citation>
    <scope>NUCLEOTIDE SEQUENCE [LARGE SCALE GENOMIC DNA]</scope>
    <source>
        <strain evidence="1 2">2789STDY5834861</strain>
    </source>
</reference>
<evidence type="ECO:0000313" key="1">
    <source>
        <dbReference type="EMBL" id="CUO29140.1"/>
    </source>
</evidence>
<name>A0A174DZ58_9FIRM</name>
<dbReference type="Proteomes" id="UP000095645">
    <property type="component" value="Unassembled WGS sequence"/>
</dbReference>